<protein>
    <submittedName>
        <fullName evidence="1">Uncharacterized protein</fullName>
    </submittedName>
</protein>
<dbReference type="AlphaFoldDB" id="A0A6I4ILY0"/>
<organism evidence="1 2">
    <name type="scientific">Flavobacterium profundi</name>
    <dbReference type="NCBI Taxonomy" id="1774945"/>
    <lineage>
        <taxon>Bacteria</taxon>
        <taxon>Pseudomonadati</taxon>
        <taxon>Bacteroidota</taxon>
        <taxon>Flavobacteriia</taxon>
        <taxon>Flavobacteriales</taxon>
        <taxon>Flavobacteriaceae</taxon>
        <taxon>Flavobacterium</taxon>
    </lineage>
</organism>
<evidence type="ECO:0000313" key="2">
    <source>
        <dbReference type="Proteomes" id="UP000431264"/>
    </source>
</evidence>
<reference evidence="2" key="1">
    <citation type="submission" date="2019-05" db="EMBL/GenBank/DDBJ databases">
        <title>Flavobacterium profundi sp. nov., isolated from a deep-sea seamount.</title>
        <authorList>
            <person name="Zhang D.-C."/>
        </authorList>
    </citation>
    <scope>NUCLEOTIDE SEQUENCE [LARGE SCALE GENOMIC DNA]</scope>
    <source>
        <strain evidence="2">TP390</strain>
    </source>
</reference>
<gene>
    <name evidence="1" type="ORF">GOQ30_11725</name>
</gene>
<dbReference type="EMBL" id="WQLW01000008">
    <property type="protein sequence ID" value="MVO09829.1"/>
    <property type="molecule type" value="Genomic_DNA"/>
</dbReference>
<dbReference type="OrthoDB" id="1449922at2"/>
<comment type="caution">
    <text evidence="1">The sequence shown here is derived from an EMBL/GenBank/DDBJ whole genome shotgun (WGS) entry which is preliminary data.</text>
</comment>
<name>A0A6I4ILY0_9FLAO</name>
<keyword evidence="2" id="KW-1185">Reference proteome</keyword>
<evidence type="ECO:0000313" key="1">
    <source>
        <dbReference type="EMBL" id="MVO09829.1"/>
    </source>
</evidence>
<dbReference type="Proteomes" id="UP000431264">
    <property type="component" value="Unassembled WGS sequence"/>
</dbReference>
<proteinExistence type="predicted"/>
<sequence>MPFEEIELTVNTFHKLGLTVEAAQFLIETYHLNHPNFDSFELTEVAKPSFIVMVTIGALGQPQKIQIPKNVFEFPLALILNLLAHEMLHVRQKAPDSLVEDKNEREWQAYYEMLFHKEFPLIPMASNFNLKDFANKGLEYYRRMGKGTYLQEKYAFQKEEVEQFLLQLH</sequence>
<accession>A0A6I4ILY0</accession>